<name>A0A502HNP0_9PSED</name>
<protein>
    <submittedName>
        <fullName evidence="2">Uncharacterized protein</fullName>
    </submittedName>
</protein>
<sequence length="83" mass="8742">MNLCNTEGASVPSGRSQLNNRPVDTLTITEDIRTDFKTATAGATIAFAATTMVAGVVTQAQAADAAQVPCYDATTCKVLFTWR</sequence>
<evidence type="ECO:0000313" key="3">
    <source>
        <dbReference type="Proteomes" id="UP000317933"/>
    </source>
</evidence>
<reference evidence="2 3" key="1">
    <citation type="journal article" date="2019" name="Environ. Microbiol.">
        <title>Species interactions and distinct microbial communities in high Arctic permafrost affected cryosols are associated with the CH4 and CO2 gas fluxes.</title>
        <authorList>
            <person name="Altshuler I."/>
            <person name="Hamel J."/>
            <person name="Turney S."/>
            <person name="Magnuson E."/>
            <person name="Levesque R."/>
            <person name="Greer C."/>
            <person name="Whyte L.G."/>
        </authorList>
    </citation>
    <scope>NUCLEOTIDE SEQUENCE [LARGE SCALE GENOMIC DNA]</scope>
    <source>
        <strain evidence="2 3">E3</strain>
    </source>
</reference>
<accession>A0A502HNP0</accession>
<dbReference type="Proteomes" id="UP000317933">
    <property type="component" value="Unassembled WGS sequence"/>
</dbReference>
<dbReference type="AlphaFoldDB" id="A0A502HNP0"/>
<dbReference type="EMBL" id="RCZE01000008">
    <property type="protein sequence ID" value="TPG76419.1"/>
    <property type="molecule type" value="Genomic_DNA"/>
</dbReference>
<proteinExistence type="predicted"/>
<gene>
    <name evidence="2" type="ORF">EAH78_18895</name>
</gene>
<comment type="caution">
    <text evidence="2">The sequence shown here is derived from an EMBL/GenBank/DDBJ whole genome shotgun (WGS) entry which is preliminary data.</text>
</comment>
<evidence type="ECO:0000256" key="1">
    <source>
        <dbReference type="SAM" id="MobiDB-lite"/>
    </source>
</evidence>
<feature type="region of interest" description="Disordered" evidence="1">
    <location>
        <begin position="1"/>
        <end position="20"/>
    </location>
</feature>
<evidence type="ECO:0000313" key="2">
    <source>
        <dbReference type="EMBL" id="TPG76419.1"/>
    </source>
</evidence>
<organism evidence="2 3">
    <name type="scientific">Pseudomonas arsenicoxydans</name>
    <dbReference type="NCBI Taxonomy" id="702115"/>
    <lineage>
        <taxon>Bacteria</taxon>
        <taxon>Pseudomonadati</taxon>
        <taxon>Pseudomonadota</taxon>
        <taxon>Gammaproteobacteria</taxon>
        <taxon>Pseudomonadales</taxon>
        <taxon>Pseudomonadaceae</taxon>
        <taxon>Pseudomonas</taxon>
    </lineage>
</organism>